<reference evidence="1 2" key="1">
    <citation type="submission" date="2022-04" db="EMBL/GenBank/DDBJ databases">
        <title>Hymenobacter sp. isolated from the air.</title>
        <authorList>
            <person name="Won M."/>
            <person name="Lee C.-M."/>
            <person name="Woen H.-Y."/>
            <person name="Kwon S.-W."/>
        </authorList>
    </citation>
    <scope>NUCLEOTIDE SEQUENCE [LARGE SCALE GENOMIC DNA]</scope>
    <source>
        <strain evidence="2">5413 J-13</strain>
    </source>
</reference>
<dbReference type="EMBL" id="CP095053">
    <property type="protein sequence ID" value="UOR07483.1"/>
    <property type="molecule type" value="Genomic_DNA"/>
</dbReference>
<dbReference type="Proteomes" id="UP000829925">
    <property type="component" value="Chromosome"/>
</dbReference>
<dbReference type="KEGG" id="haei:MUN82_10385"/>
<dbReference type="SUPFAM" id="SSF53448">
    <property type="entry name" value="Nucleotide-diphospho-sugar transferases"/>
    <property type="match status" value="1"/>
</dbReference>
<proteinExistence type="predicted"/>
<keyword evidence="2" id="KW-1185">Reference proteome</keyword>
<dbReference type="AlphaFoldDB" id="A0A8T9T3D6"/>
<dbReference type="CDD" id="cd02518">
    <property type="entry name" value="GT2_SpsF"/>
    <property type="match status" value="1"/>
</dbReference>
<dbReference type="Pfam" id="PF02348">
    <property type="entry name" value="CTP_transf_3"/>
    <property type="match status" value="1"/>
</dbReference>
<dbReference type="InterPro" id="IPR029044">
    <property type="entry name" value="Nucleotide-diphossugar_trans"/>
</dbReference>
<evidence type="ECO:0000313" key="2">
    <source>
        <dbReference type="Proteomes" id="UP000829925"/>
    </source>
</evidence>
<name>A0A8T9T3D6_9BACT</name>
<organism evidence="1 2">
    <name type="scientific">Hymenobacter aerilatus</name>
    <dbReference type="NCBI Taxonomy" id="2932251"/>
    <lineage>
        <taxon>Bacteria</taxon>
        <taxon>Pseudomonadati</taxon>
        <taxon>Bacteroidota</taxon>
        <taxon>Cytophagia</taxon>
        <taxon>Cytophagales</taxon>
        <taxon>Hymenobacteraceae</taxon>
        <taxon>Hymenobacter</taxon>
    </lineage>
</organism>
<evidence type="ECO:0000313" key="1">
    <source>
        <dbReference type="EMBL" id="UOR07483.1"/>
    </source>
</evidence>
<dbReference type="PANTHER" id="PTHR42866">
    <property type="entry name" value="3-DEOXY-MANNO-OCTULOSONATE CYTIDYLYLTRANSFERASE"/>
    <property type="match status" value="1"/>
</dbReference>
<sequence length="245" mass="28071">MTLAPPNIGIISQARMTSTRLPGKVLLPVAGQPLLHYHVQRLRQSELPLYLATTTNWEDDRLADFAAAHNIPCTRGDEHDVLGRYHQCAQEHGLDVIVRVTSDCPLIDGPLLASCVREYVRLANPYLYLSNVLRRTYPRGFDFEIFSRQLLEEAYQRATLPSDREHVTPYIHQNRSGQVHFRHSSRVPDRSHYRLTVDTTEDFELVKTLIEQHSADQLDADALIQLLDEHPELVNINAHVEQKKV</sequence>
<gene>
    <name evidence="1" type="ORF">MUN82_10385</name>
</gene>
<dbReference type="GO" id="GO:0005829">
    <property type="term" value="C:cytosol"/>
    <property type="evidence" value="ECO:0007669"/>
    <property type="project" value="TreeGrafter"/>
</dbReference>
<dbReference type="Gene3D" id="3.90.550.10">
    <property type="entry name" value="Spore Coat Polysaccharide Biosynthesis Protein SpsA, Chain A"/>
    <property type="match status" value="1"/>
</dbReference>
<protein>
    <submittedName>
        <fullName evidence="1">Glycosyltransferase family protein</fullName>
    </submittedName>
</protein>
<dbReference type="PANTHER" id="PTHR42866:SF1">
    <property type="entry name" value="SPORE COAT POLYSACCHARIDE BIOSYNTHESIS PROTEIN SPSF"/>
    <property type="match status" value="1"/>
</dbReference>
<accession>A0A8T9T3D6</accession>
<dbReference type="RefSeq" id="WP_245097278.1">
    <property type="nucleotide sequence ID" value="NZ_CP095053.1"/>
</dbReference>
<dbReference type="InterPro" id="IPR003329">
    <property type="entry name" value="Cytidylyl_trans"/>
</dbReference>